<name>M0LIW5_NATLA</name>
<dbReference type="InParanoid" id="M0LIW5"/>
<organism evidence="1 2">
    <name type="scientific">Natronobacterium lacisalsi AJ5</name>
    <dbReference type="NCBI Taxonomy" id="358396"/>
    <lineage>
        <taxon>Archaea</taxon>
        <taxon>Methanobacteriati</taxon>
        <taxon>Methanobacteriota</taxon>
        <taxon>Stenosarchaea group</taxon>
        <taxon>Halobacteria</taxon>
        <taxon>Halobacteriales</taxon>
        <taxon>Natrialbaceae</taxon>
        <taxon>Natronobacterium</taxon>
    </lineage>
</organism>
<dbReference type="Proteomes" id="UP000011555">
    <property type="component" value="Unassembled WGS sequence"/>
</dbReference>
<reference evidence="1 2" key="1">
    <citation type="journal article" date="2014" name="PLoS Genet.">
        <title>Phylogenetically driven sequencing of extremely halophilic archaea reveals strategies for static and dynamic osmo-response.</title>
        <authorList>
            <person name="Becker E.A."/>
            <person name="Seitzer P.M."/>
            <person name="Tritt A."/>
            <person name="Larsen D."/>
            <person name="Krusor M."/>
            <person name="Yao A.I."/>
            <person name="Wu D."/>
            <person name="Madern D."/>
            <person name="Eisen J.A."/>
            <person name="Darling A.E."/>
            <person name="Facciotti M.T."/>
        </authorList>
    </citation>
    <scope>NUCLEOTIDE SEQUENCE [LARGE SCALE GENOMIC DNA]</scope>
    <source>
        <strain evidence="1 2">AJ5</strain>
    </source>
</reference>
<dbReference type="EMBL" id="AOLZ01000042">
    <property type="protein sequence ID" value="EMA31955.1"/>
    <property type="molecule type" value="Genomic_DNA"/>
</dbReference>
<evidence type="ECO:0000313" key="2">
    <source>
        <dbReference type="Proteomes" id="UP000011555"/>
    </source>
</evidence>
<sequence>MSQKEGNQTRVIGRDIDVLSGVLVITITTFTKPIQSQQEPLLPKKETRFMLVMRSEFMTLVHPQMIGDS</sequence>
<gene>
    <name evidence="1" type="ORF">C445_11611</name>
</gene>
<keyword evidence="2" id="KW-1185">Reference proteome</keyword>
<accession>M0LIW5</accession>
<evidence type="ECO:0000313" key="1">
    <source>
        <dbReference type="EMBL" id="EMA31955.1"/>
    </source>
</evidence>
<proteinExistence type="predicted"/>
<protein>
    <submittedName>
        <fullName evidence="1">Uncharacterized protein</fullName>
    </submittedName>
</protein>
<dbReference type="AlphaFoldDB" id="M0LIW5"/>
<comment type="caution">
    <text evidence="1">The sequence shown here is derived from an EMBL/GenBank/DDBJ whole genome shotgun (WGS) entry which is preliminary data.</text>
</comment>